<dbReference type="GO" id="GO:0035082">
    <property type="term" value="P:axoneme assembly"/>
    <property type="evidence" value="ECO:0007669"/>
    <property type="project" value="InterPro"/>
</dbReference>
<evidence type="ECO:0000313" key="11">
    <source>
        <dbReference type="EMBL" id="CAB3385067.1"/>
    </source>
</evidence>
<evidence type="ECO:0000256" key="2">
    <source>
        <dbReference type="ARBA" id="ARBA00022490"/>
    </source>
</evidence>
<comment type="similarity">
    <text evidence="9">Belongs to the flagellar radial spoke RSP9 family.</text>
</comment>
<evidence type="ECO:0000256" key="5">
    <source>
        <dbReference type="ARBA" id="ARBA00023069"/>
    </source>
</evidence>
<dbReference type="PANTHER" id="PTHR22069">
    <property type="entry name" value="MITOCHONDRIAL RIBOSOMAL PROTEIN S18"/>
    <property type="match status" value="1"/>
</dbReference>
<dbReference type="GO" id="GO:0044458">
    <property type="term" value="P:motile cilium assembly"/>
    <property type="evidence" value="ECO:0007669"/>
    <property type="project" value="TreeGrafter"/>
</dbReference>
<dbReference type="EMBL" id="CADEPI010000391">
    <property type="protein sequence ID" value="CAB3385067.1"/>
    <property type="molecule type" value="Genomic_DNA"/>
</dbReference>
<dbReference type="Proteomes" id="UP000494165">
    <property type="component" value="Unassembled WGS sequence"/>
</dbReference>
<evidence type="ECO:0000256" key="7">
    <source>
        <dbReference type="ARBA" id="ARBA00023273"/>
    </source>
</evidence>
<dbReference type="PANTHER" id="PTHR22069:SF0">
    <property type="entry name" value="RADIAL SPOKE HEAD PROTEIN 9 HOMOLOG"/>
    <property type="match status" value="1"/>
</dbReference>
<keyword evidence="4" id="KW-0282">Flagellum</keyword>
<keyword evidence="2" id="KW-0963">Cytoplasm</keyword>
<evidence type="ECO:0000256" key="9">
    <source>
        <dbReference type="ARBA" id="ARBA00038319"/>
    </source>
</evidence>
<comment type="subcellular location">
    <subcellularLocation>
        <location evidence="8">Cell projection</location>
        <location evidence="8">Kinocilium</location>
    </subcellularLocation>
    <subcellularLocation>
        <location evidence="1">Cytoplasm</location>
        <location evidence="1">Cytoskeleton</location>
        <location evidence="1">Flagellum axoneme</location>
    </subcellularLocation>
</comment>
<dbReference type="Pfam" id="PF04712">
    <property type="entry name" value="Radial_spoke"/>
    <property type="match status" value="1"/>
</dbReference>
<protein>
    <recommendedName>
        <fullName evidence="10">Radial spoke head protein 9 homolog</fullName>
    </recommendedName>
</protein>
<evidence type="ECO:0000256" key="3">
    <source>
        <dbReference type="ARBA" id="ARBA00022794"/>
    </source>
</evidence>
<name>A0A8S1DWI4_9INSE</name>
<evidence type="ECO:0000256" key="8">
    <source>
        <dbReference type="ARBA" id="ARBA00037822"/>
    </source>
</evidence>
<evidence type="ECO:0000256" key="10">
    <source>
        <dbReference type="ARBA" id="ARBA00041080"/>
    </source>
</evidence>
<keyword evidence="12" id="KW-1185">Reference proteome</keyword>
<gene>
    <name evidence="11" type="ORF">CLODIP_2_CD08457</name>
</gene>
<evidence type="ECO:0000313" key="12">
    <source>
        <dbReference type="Proteomes" id="UP000494165"/>
    </source>
</evidence>
<keyword evidence="3" id="KW-0970">Cilium biogenesis/degradation</keyword>
<proteinExistence type="inferred from homology"/>
<evidence type="ECO:0000256" key="6">
    <source>
        <dbReference type="ARBA" id="ARBA00023212"/>
    </source>
</evidence>
<dbReference type="OrthoDB" id="10258956at2759"/>
<keyword evidence="6" id="KW-0206">Cytoskeleton</keyword>
<dbReference type="InterPro" id="IPR055316">
    <property type="entry name" value="RSP9"/>
</dbReference>
<dbReference type="GO" id="GO:0060294">
    <property type="term" value="P:cilium movement involved in cell motility"/>
    <property type="evidence" value="ECO:0007669"/>
    <property type="project" value="InterPro"/>
</dbReference>
<reference evidence="11 12" key="1">
    <citation type="submission" date="2020-04" db="EMBL/GenBank/DDBJ databases">
        <authorList>
            <person name="Alioto T."/>
            <person name="Alioto T."/>
            <person name="Gomez Garrido J."/>
        </authorList>
    </citation>
    <scope>NUCLEOTIDE SEQUENCE [LARGE SCALE GENOMIC DNA]</scope>
</reference>
<dbReference type="GO" id="GO:0060091">
    <property type="term" value="C:kinocilium"/>
    <property type="evidence" value="ECO:0007669"/>
    <property type="project" value="UniProtKB-SubCell"/>
</dbReference>
<comment type="caution">
    <text evidence="11">The sequence shown here is derived from an EMBL/GenBank/DDBJ whole genome shotgun (WGS) entry which is preliminary data.</text>
</comment>
<evidence type="ECO:0000256" key="1">
    <source>
        <dbReference type="ARBA" id="ARBA00004611"/>
    </source>
</evidence>
<dbReference type="GO" id="GO:0001534">
    <property type="term" value="C:radial spoke"/>
    <property type="evidence" value="ECO:0007669"/>
    <property type="project" value="InterPro"/>
</dbReference>
<dbReference type="InterPro" id="IPR006802">
    <property type="entry name" value="Radial_spoke"/>
</dbReference>
<accession>A0A8S1DWI4</accession>
<dbReference type="AlphaFoldDB" id="A0A8S1DWI4"/>
<keyword evidence="5" id="KW-0969">Cilium</keyword>
<evidence type="ECO:0000256" key="4">
    <source>
        <dbReference type="ARBA" id="ARBA00022846"/>
    </source>
</evidence>
<organism evidence="11 12">
    <name type="scientific">Cloeon dipterum</name>
    <dbReference type="NCBI Taxonomy" id="197152"/>
    <lineage>
        <taxon>Eukaryota</taxon>
        <taxon>Metazoa</taxon>
        <taxon>Ecdysozoa</taxon>
        <taxon>Arthropoda</taxon>
        <taxon>Hexapoda</taxon>
        <taxon>Insecta</taxon>
        <taxon>Pterygota</taxon>
        <taxon>Palaeoptera</taxon>
        <taxon>Ephemeroptera</taxon>
        <taxon>Pisciforma</taxon>
        <taxon>Baetidae</taxon>
        <taxon>Cloeon</taxon>
    </lineage>
</organism>
<keyword evidence="7" id="KW-0966">Cell projection</keyword>
<sequence length="277" mass="32259">MDSFQSDTIFLQGEFLSSEQKILICSSMKTLRDENKLKVLKFWGRISGIVNDYYLLQGFTSDCFRNVKYFYRYVPRETSFDFIRDSDVAQTAIPHSHDLIDWVRLPRVEPEALRLLDDCTSLFTGIPSHVFTFMSPLDQQEVRLKEEDRLTAAVVVINNEMSIIPRSAFLIGSYNQTMKNKMFKGLPFDKSADQNSYVHFEDLRGSKVMFPLLDSTNTIETDFPPAWKLQHEQEGQVAVVRSQLWPGLTFHHQVDSPVYGWTYFGDGRRNWDICYMI</sequence>